<evidence type="ECO:0000313" key="1">
    <source>
        <dbReference type="EMBL" id="KAI3706851.1"/>
    </source>
</evidence>
<dbReference type="EMBL" id="CM042054">
    <property type="protein sequence ID" value="KAI3706851.1"/>
    <property type="molecule type" value="Genomic_DNA"/>
</dbReference>
<sequence length="192" mass="20917">MNPPSSQIPNFTAPGSRRRTPPKGILKKNNTRNTEAVTTELTMASKNLVMGQVKILKRGEALNTVLKEVNDRKVSDGAAATPEKRLVDDREVPIGGRRVLPPKKKDKNWGSRFEASKGEDVVLCSTDRLGPDPEIVSKQMKNISDCFAGSAFSDSPPPSSVPLPGFFRKNLVAPVKEDATTNLRRILGLSLV</sequence>
<name>A0ACB9AA39_ARCLA</name>
<reference evidence="1 2" key="2">
    <citation type="journal article" date="2022" name="Mol. Ecol. Resour.">
        <title>The genomes of chicory, endive, great burdock and yacon provide insights into Asteraceae paleo-polyploidization history and plant inulin production.</title>
        <authorList>
            <person name="Fan W."/>
            <person name="Wang S."/>
            <person name="Wang H."/>
            <person name="Wang A."/>
            <person name="Jiang F."/>
            <person name="Liu H."/>
            <person name="Zhao H."/>
            <person name="Xu D."/>
            <person name="Zhang Y."/>
        </authorList>
    </citation>
    <scope>NUCLEOTIDE SEQUENCE [LARGE SCALE GENOMIC DNA]</scope>
    <source>
        <strain evidence="2">cv. Niubang</strain>
    </source>
</reference>
<proteinExistence type="predicted"/>
<dbReference type="Proteomes" id="UP001055879">
    <property type="component" value="Linkage Group LG08"/>
</dbReference>
<keyword evidence="2" id="KW-1185">Reference proteome</keyword>
<gene>
    <name evidence="1" type="ORF">L6452_24868</name>
</gene>
<evidence type="ECO:0000313" key="2">
    <source>
        <dbReference type="Proteomes" id="UP001055879"/>
    </source>
</evidence>
<organism evidence="1 2">
    <name type="scientific">Arctium lappa</name>
    <name type="common">Greater burdock</name>
    <name type="synonym">Lappa major</name>
    <dbReference type="NCBI Taxonomy" id="4217"/>
    <lineage>
        <taxon>Eukaryota</taxon>
        <taxon>Viridiplantae</taxon>
        <taxon>Streptophyta</taxon>
        <taxon>Embryophyta</taxon>
        <taxon>Tracheophyta</taxon>
        <taxon>Spermatophyta</taxon>
        <taxon>Magnoliopsida</taxon>
        <taxon>eudicotyledons</taxon>
        <taxon>Gunneridae</taxon>
        <taxon>Pentapetalae</taxon>
        <taxon>asterids</taxon>
        <taxon>campanulids</taxon>
        <taxon>Asterales</taxon>
        <taxon>Asteraceae</taxon>
        <taxon>Carduoideae</taxon>
        <taxon>Cardueae</taxon>
        <taxon>Arctiinae</taxon>
        <taxon>Arctium</taxon>
    </lineage>
</organism>
<accession>A0ACB9AA39</accession>
<reference evidence="2" key="1">
    <citation type="journal article" date="2022" name="Mol. Ecol. Resour.">
        <title>The genomes of chicory, endive, great burdock and yacon provide insights into Asteraceae palaeo-polyploidization history and plant inulin production.</title>
        <authorList>
            <person name="Fan W."/>
            <person name="Wang S."/>
            <person name="Wang H."/>
            <person name="Wang A."/>
            <person name="Jiang F."/>
            <person name="Liu H."/>
            <person name="Zhao H."/>
            <person name="Xu D."/>
            <person name="Zhang Y."/>
        </authorList>
    </citation>
    <scope>NUCLEOTIDE SEQUENCE [LARGE SCALE GENOMIC DNA]</scope>
    <source>
        <strain evidence="2">cv. Niubang</strain>
    </source>
</reference>
<protein>
    <submittedName>
        <fullName evidence="1">Uncharacterized protein</fullName>
    </submittedName>
</protein>
<comment type="caution">
    <text evidence="1">The sequence shown here is derived from an EMBL/GenBank/DDBJ whole genome shotgun (WGS) entry which is preliminary data.</text>
</comment>